<evidence type="ECO:0000313" key="3">
    <source>
        <dbReference type="Proteomes" id="UP001501218"/>
    </source>
</evidence>
<reference evidence="3" key="1">
    <citation type="journal article" date="2019" name="Int. J. Syst. Evol. Microbiol.">
        <title>The Global Catalogue of Microorganisms (GCM) 10K type strain sequencing project: providing services to taxonomists for standard genome sequencing and annotation.</title>
        <authorList>
            <consortium name="The Broad Institute Genomics Platform"/>
            <consortium name="The Broad Institute Genome Sequencing Center for Infectious Disease"/>
            <person name="Wu L."/>
            <person name="Ma J."/>
        </authorList>
    </citation>
    <scope>NUCLEOTIDE SEQUENCE [LARGE SCALE GENOMIC DNA]</scope>
    <source>
        <strain evidence="3">JCM 16221</strain>
    </source>
</reference>
<keyword evidence="1" id="KW-0472">Membrane</keyword>
<feature type="transmembrane region" description="Helical" evidence="1">
    <location>
        <begin position="94"/>
        <end position="112"/>
    </location>
</feature>
<organism evidence="2 3">
    <name type="scientific">Saccharopolyspora halophila</name>
    <dbReference type="NCBI Taxonomy" id="405551"/>
    <lineage>
        <taxon>Bacteria</taxon>
        <taxon>Bacillati</taxon>
        <taxon>Actinomycetota</taxon>
        <taxon>Actinomycetes</taxon>
        <taxon>Pseudonocardiales</taxon>
        <taxon>Pseudonocardiaceae</taxon>
        <taxon>Saccharopolyspora</taxon>
    </lineage>
</organism>
<feature type="transmembrane region" description="Helical" evidence="1">
    <location>
        <begin position="21"/>
        <end position="49"/>
    </location>
</feature>
<keyword evidence="1" id="KW-1133">Transmembrane helix</keyword>
<evidence type="ECO:0008006" key="4">
    <source>
        <dbReference type="Google" id="ProtNLM"/>
    </source>
</evidence>
<protein>
    <recommendedName>
        <fullName evidence="4">Mercury ion transport protein</fullName>
    </recommendedName>
</protein>
<dbReference type="RefSeq" id="WP_344137988.1">
    <property type="nucleotide sequence ID" value="NZ_BAAARA010000025.1"/>
</dbReference>
<proteinExistence type="predicted"/>
<comment type="caution">
    <text evidence="2">The sequence shown here is derived from an EMBL/GenBank/DDBJ whole genome shotgun (WGS) entry which is preliminary data.</text>
</comment>
<gene>
    <name evidence="2" type="ORF">GCM10009854_49780</name>
</gene>
<feature type="transmembrane region" description="Helical" evidence="1">
    <location>
        <begin position="55"/>
        <end position="74"/>
    </location>
</feature>
<keyword evidence="3" id="KW-1185">Reference proteome</keyword>
<evidence type="ECO:0000256" key="1">
    <source>
        <dbReference type="SAM" id="Phobius"/>
    </source>
</evidence>
<dbReference type="EMBL" id="BAAARA010000025">
    <property type="protein sequence ID" value="GAA2364076.1"/>
    <property type="molecule type" value="Genomic_DNA"/>
</dbReference>
<evidence type="ECO:0000313" key="2">
    <source>
        <dbReference type="EMBL" id="GAA2364076.1"/>
    </source>
</evidence>
<sequence>MNTETESTTRLPVWRIGLTGGLVGILCCAGPAVLALLGVISAGTAYVWATDLYDGYAGWFRLGGLAALALLVWLTLRRRDECSIAGVRRWKWRLAGVLGVAVATYVALYAATTRLGTLA</sequence>
<accession>A0ABP5U0N3</accession>
<keyword evidence="1" id="KW-0812">Transmembrane</keyword>
<dbReference type="Proteomes" id="UP001501218">
    <property type="component" value="Unassembled WGS sequence"/>
</dbReference>
<name>A0ABP5U0N3_9PSEU</name>